<dbReference type="Gene3D" id="1.10.1330.10">
    <property type="entry name" value="Dockerin domain"/>
    <property type="match status" value="1"/>
</dbReference>
<dbReference type="InterPro" id="IPR018247">
    <property type="entry name" value="EF_Hand_1_Ca_BS"/>
</dbReference>
<evidence type="ECO:0008006" key="4">
    <source>
        <dbReference type="Google" id="ProtNLM"/>
    </source>
</evidence>
<dbReference type="Gene3D" id="2.60.40.1190">
    <property type="match status" value="1"/>
</dbReference>
<dbReference type="PANTHER" id="PTHR43037">
    <property type="entry name" value="UNNAMED PRODUCT-RELATED"/>
    <property type="match status" value="1"/>
</dbReference>
<keyword evidence="3" id="KW-1185">Reference proteome</keyword>
<dbReference type="Gene3D" id="3.40.50.1820">
    <property type="entry name" value="alpha/beta hydrolase"/>
    <property type="match status" value="1"/>
</dbReference>
<keyword evidence="1" id="KW-0732">Signal</keyword>
<organism evidence="2 3">
    <name type="scientific">Piscinibacter sakaiensis</name>
    <name type="common">Ideonella sakaiensis</name>
    <dbReference type="NCBI Taxonomy" id="1547922"/>
    <lineage>
        <taxon>Bacteria</taxon>
        <taxon>Pseudomonadati</taxon>
        <taxon>Pseudomonadota</taxon>
        <taxon>Betaproteobacteria</taxon>
        <taxon>Burkholderiales</taxon>
        <taxon>Sphaerotilaceae</taxon>
        <taxon>Piscinibacter</taxon>
    </lineage>
</organism>
<dbReference type="InterPro" id="IPR029058">
    <property type="entry name" value="AB_hydrolase_fold"/>
</dbReference>
<name>A0A0K8NWR5_PISS1</name>
<proteinExistence type="predicted"/>
<accession>A0A0K8NWR5</accession>
<sequence length="858" mass="89857">MTDRARPAPPRGGDEMKKRQVLTSAALAVVPAIAVMQGCGGSGGGDAPPTSTVAALQPVGVAIQPGPAALNDPPPRAPQFENTGIWQAAPTRVSGGSAYRSGEFLYQDYLYDDRGAATNGPSAPTRLNRTGRYTYPTDVGQYFENLADIVEVRLKLTDSATAFRVTFNSMSNPALVGTTIALGGTAGVLRTVPFGANAVQPADYFLTLRGSTATVTDAATGASVGTYPVTVDYERRQIETRLPFSVYDPRGRTAVRVAAAAGLWNASASAYHVPGATATESAPGGAGTNVPNPPAFFNVAFRYNEPNPAGTTFTRWRDGAQAAALAATVTVDGVQTHDLSEFAAVVDFVKLASRVDDDLPGSPMGVPSSGFINRIVSSRFETVQGVGNPAAPDITLHKPYGCTPDSLRSADGLTSCVPSFAGRLQPYSLYIPAKVPPATGYGLISDLHGGGDNYQRNPPVTPERTIGLAESGTGFLVFITQGRGGRYYWGGQAGTDLWEVTADIMRHYKVDRDKLVAGGISQGGNGAWKQALSFPDLYAAAIPHVPCPSGGTAYNGSNAPGGAGTFAHPMIDSLRHVPVIVSAGESDATCAWNGAMGNMAIRDKLDALGYRYEFWSFPGMGHQFAMQACNGISAKPCAYTFQQDFLDGLGSSLKRAVNPSRVTYVTSDALNEPMFGFEGDHAYWVSGVKVRDVAANYGKVDVKSHGLGLADPVPGATAKVTASDYALGQSISYHTYNRWSKTLAAPVAVPARDEVDVAAQNVAQVVIDGVRAKLSCNAKINLTSDGPTRVVIHGCVKGDLDLDDQVGCADLARANALLGSRRGEGRYEARADLDGNGAIEPSDVAALTQLVPVGTVCN</sequence>
<reference evidence="3" key="1">
    <citation type="submission" date="2015-07" db="EMBL/GenBank/DDBJ databases">
        <title>Discovery of a poly(ethylene terephthalate assimilation.</title>
        <authorList>
            <person name="Yoshida S."/>
            <person name="Hiraga K."/>
            <person name="Takehana T."/>
            <person name="Taniguchi I."/>
            <person name="Yamaji H."/>
            <person name="Maeda Y."/>
            <person name="Toyohara K."/>
            <person name="Miyamoto K."/>
            <person name="Kimura Y."/>
            <person name="Oda K."/>
        </authorList>
    </citation>
    <scope>NUCLEOTIDE SEQUENCE [LARGE SCALE GENOMIC DNA]</scope>
    <source>
        <strain evidence="3">NBRC 110686 / TISTR 2288 / 201-F6</strain>
    </source>
</reference>
<dbReference type="InterPro" id="IPR036439">
    <property type="entry name" value="Dockerin_dom_sf"/>
</dbReference>
<gene>
    <name evidence="2" type="ORF">ISF6_5427</name>
</gene>
<protein>
    <recommendedName>
        <fullName evidence="4">Peptidase S9 prolyl oligopeptidase catalytic domain-containing protein</fullName>
    </recommendedName>
</protein>
<dbReference type="PROSITE" id="PS00018">
    <property type="entry name" value="EF_HAND_1"/>
    <property type="match status" value="1"/>
</dbReference>
<dbReference type="Proteomes" id="UP000037660">
    <property type="component" value="Unassembled WGS sequence"/>
</dbReference>
<dbReference type="STRING" id="1547922.ISF6_5427"/>
<evidence type="ECO:0000313" key="3">
    <source>
        <dbReference type="Proteomes" id="UP000037660"/>
    </source>
</evidence>
<dbReference type="SUPFAM" id="SSF53474">
    <property type="entry name" value="alpha/beta-Hydrolases"/>
    <property type="match status" value="1"/>
</dbReference>
<dbReference type="AlphaFoldDB" id="A0A0K8NWR5"/>
<reference evidence="2 3" key="2">
    <citation type="journal article" date="2016" name="Science">
        <title>A bacterium that degrades and assimilates poly(ethylene terephthalate).</title>
        <authorList>
            <person name="Yoshida S."/>
            <person name="Hiraga K."/>
            <person name="Takehana T."/>
            <person name="Taniguchi I."/>
            <person name="Yamaji H."/>
            <person name="Maeda Y."/>
            <person name="Toyohara K."/>
            <person name="Miyamoto K."/>
            <person name="Kimura Y."/>
            <person name="Oda K."/>
        </authorList>
    </citation>
    <scope>NUCLEOTIDE SEQUENCE [LARGE SCALE GENOMIC DNA]</scope>
    <source>
        <strain evidence="3">NBRC 110686 / TISTR 2288 / 201-F6</strain>
    </source>
</reference>
<evidence type="ECO:0000313" key="2">
    <source>
        <dbReference type="EMBL" id="GAP34719.1"/>
    </source>
</evidence>
<comment type="caution">
    <text evidence="2">The sequence shown here is derived from an EMBL/GenBank/DDBJ whole genome shotgun (WGS) entry which is preliminary data.</text>
</comment>
<dbReference type="GO" id="GO:0000272">
    <property type="term" value="P:polysaccharide catabolic process"/>
    <property type="evidence" value="ECO:0007669"/>
    <property type="project" value="InterPro"/>
</dbReference>
<dbReference type="EMBL" id="BBYR01000009">
    <property type="protein sequence ID" value="GAP34719.1"/>
    <property type="molecule type" value="Genomic_DNA"/>
</dbReference>
<dbReference type="InterPro" id="IPR050955">
    <property type="entry name" value="Plant_Biomass_Hydrol_Est"/>
</dbReference>
<evidence type="ECO:0000256" key="1">
    <source>
        <dbReference type="ARBA" id="ARBA00022729"/>
    </source>
</evidence>
<dbReference type="PANTHER" id="PTHR43037:SF1">
    <property type="entry name" value="BLL1128 PROTEIN"/>
    <property type="match status" value="1"/>
</dbReference>